<dbReference type="InterPro" id="IPR001041">
    <property type="entry name" value="2Fe-2S_ferredoxin-type"/>
</dbReference>
<name>A0A9X1WR08_9BACL</name>
<dbReference type="PANTHER" id="PTHR43644">
    <property type="entry name" value="NA(+)-TRANSLOCATING NADH-QUINONE REDUCTASE SUBUNIT"/>
    <property type="match status" value="1"/>
</dbReference>
<keyword evidence="5" id="KW-1185">Reference proteome</keyword>
<dbReference type="PROSITE" id="PS51085">
    <property type="entry name" value="2FE2S_FER_2"/>
    <property type="match status" value="1"/>
</dbReference>
<evidence type="ECO:0000313" key="4">
    <source>
        <dbReference type="EMBL" id="MCJ8012355.1"/>
    </source>
</evidence>
<dbReference type="RefSeq" id="WP_244725159.1">
    <property type="nucleotide sequence ID" value="NZ_JALIRP010000004.1"/>
</dbReference>
<dbReference type="PANTHER" id="PTHR43644:SF1">
    <property type="entry name" value="NAD(P)H-FLAVIN REDUCTASE"/>
    <property type="match status" value="1"/>
</dbReference>
<dbReference type="EMBL" id="JALIRP010000004">
    <property type="protein sequence ID" value="MCJ8012355.1"/>
    <property type="molecule type" value="Genomic_DNA"/>
</dbReference>
<protein>
    <submittedName>
        <fullName evidence="4">(2Fe-2S)-binding protein</fullName>
    </submittedName>
</protein>
<gene>
    <name evidence="4" type="ORF">MUG84_11495</name>
</gene>
<evidence type="ECO:0000313" key="5">
    <source>
        <dbReference type="Proteomes" id="UP001139347"/>
    </source>
</evidence>
<evidence type="ECO:0000259" key="3">
    <source>
        <dbReference type="PROSITE" id="PS51085"/>
    </source>
</evidence>
<organism evidence="4 5">
    <name type="scientific">Paenibacillus mangrovi</name>
    <dbReference type="NCBI Taxonomy" id="2931978"/>
    <lineage>
        <taxon>Bacteria</taxon>
        <taxon>Bacillati</taxon>
        <taxon>Bacillota</taxon>
        <taxon>Bacilli</taxon>
        <taxon>Bacillales</taxon>
        <taxon>Paenibacillaceae</taxon>
        <taxon>Paenibacillus</taxon>
    </lineage>
</organism>
<comment type="caution">
    <text evidence="4">The sequence shown here is derived from an EMBL/GenBank/DDBJ whole genome shotgun (WGS) entry which is preliminary data.</text>
</comment>
<evidence type="ECO:0000256" key="1">
    <source>
        <dbReference type="ARBA" id="ARBA00022630"/>
    </source>
</evidence>
<dbReference type="AlphaFoldDB" id="A0A9X1WR08"/>
<dbReference type="SUPFAM" id="SSF54292">
    <property type="entry name" value="2Fe-2S ferredoxin-like"/>
    <property type="match status" value="1"/>
</dbReference>
<reference evidence="4" key="1">
    <citation type="submission" date="2022-04" db="EMBL/GenBank/DDBJ databases">
        <title>Paenibacillus mangrovi sp. nov., a novel endophytic bacterium isolated from bark of Kandelia candel.</title>
        <authorList>
            <person name="Tuo L."/>
        </authorList>
    </citation>
    <scope>NUCLEOTIDE SEQUENCE</scope>
    <source>
        <strain evidence="4">KQZ6P-2</strain>
    </source>
</reference>
<dbReference type="GO" id="GO:0051536">
    <property type="term" value="F:iron-sulfur cluster binding"/>
    <property type="evidence" value="ECO:0007669"/>
    <property type="project" value="InterPro"/>
</dbReference>
<dbReference type="InterPro" id="IPR012675">
    <property type="entry name" value="Beta-grasp_dom_sf"/>
</dbReference>
<sequence>MPTILVEGRGPIEIEEGKKLVLALEDNGVDILHRCGGNARCTTCRVEILEGDAGPKGAAEAEILEKKGITEPNIRLSCQIRVHSDLTVKPVMTVSETGMDAGNRPEE</sequence>
<feature type="domain" description="2Fe-2S ferredoxin-type" evidence="3">
    <location>
        <begin position="1"/>
        <end position="94"/>
    </location>
</feature>
<evidence type="ECO:0000256" key="2">
    <source>
        <dbReference type="ARBA" id="ARBA00022827"/>
    </source>
</evidence>
<dbReference type="Gene3D" id="3.10.20.30">
    <property type="match status" value="1"/>
</dbReference>
<dbReference type="InterPro" id="IPR036010">
    <property type="entry name" value="2Fe-2S_ferredoxin-like_sf"/>
</dbReference>
<keyword evidence="2" id="KW-0274">FAD</keyword>
<keyword evidence="1" id="KW-0285">Flavoprotein</keyword>
<dbReference type="CDD" id="cd00207">
    <property type="entry name" value="fer2"/>
    <property type="match status" value="1"/>
</dbReference>
<dbReference type="Pfam" id="PF00111">
    <property type="entry name" value="Fer2"/>
    <property type="match status" value="1"/>
</dbReference>
<accession>A0A9X1WR08</accession>
<dbReference type="Proteomes" id="UP001139347">
    <property type="component" value="Unassembled WGS sequence"/>
</dbReference>
<proteinExistence type="predicted"/>